<dbReference type="InterPro" id="IPR027417">
    <property type="entry name" value="P-loop_NTPase"/>
</dbReference>
<dbReference type="GO" id="GO:0006952">
    <property type="term" value="P:defense response"/>
    <property type="evidence" value="ECO:0007669"/>
    <property type="project" value="UniProtKB-KW"/>
</dbReference>
<evidence type="ECO:0000256" key="1">
    <source>
        <dbReference type="ARBA" id="ARBA00008894"/>
    </source>
</evidence>
<evidence type="ECO:0000259" key="9">
    <source>
        <dbReference type="Pfam" id="PF23598"/>
    </source>
</evidence>
<gene>
    <name evidence="10" type="ORF">ALMOND_2B015132</name>
</gene>
<organism evidence="10 11">
    <name type="scientific">Prunus dulcis</name>
    <name type="common">Almond</name>
    <name type="synonym">Amygdalus dulcis</name>
    <dbReference type="NCBI Taxonomy" id="3755"/>
    <lineage>
        <taxon>Eukaryota</taxon>
        <taxon>Viridiplantae</taxon>
        <taxon>Streptophyta</taxon>
        <taxon>Embryophyta</taxon>
        <taxon>Tracheophyta</taxon>
        <taxon>Spermatophyta</taxon>
        <taxon>Magnoliopsida</taxon>
        <taxon>eudicotyledons</taxon>
        <taxon>Gunneridae</taxon>
        <taxon>Pentapetalae</taxon>
        <taxon>rosids</taxon>
        <taxon>fabids</taxon>
        <taxon>Rosales</taxon>
        <taxon>Rosaceae</taxon>
        <taxon>Amygdaloideae</taxon>
        <taxon>Amygdaleae</taxon>
        <taxon>Prunus</taxon>
    </lineage>
</organism>
<dbReference type="FunFam" id="1.10.8.430:FF:000003">
    <property type="entry name" value="Probable disease resistance protein At5g66910"/>
    <property type="match status" value="1"/>
</dbReference>
<dbReference type="FunCoup" id="A0A5E4GF29">
    <property type="interactions" value="1213"/>
</dbReference>
<feature type="domain" description="NB-ARC" evidence="7">
    <location>
        <begin position="160"/>
        <end position="310"/>
    </location>
</feature>
<feature type="domain" description="Disease resistance R13L4/SHOC-2-like LRR" evidence="9">
    <location>
        <begin position="502"/>
        <end position="750"/>
    </location>
</feature>
<dbReference type="InterPro" id="IPR058922">
    <property type="entry name" value="WHD_DRP"/>
</dbReference>
<evidence type="ECO:0000256" key="6">
    <source>
        <dbReference type="ARBA" id="ARBA00022840"/>
    </source>
</evidence>
<evidence type="ECO:0000256" key="3">
    <source>
        <dbReference type="ARBA" id="ARBA00022737"/>
    </source>
</evidence>
<accession>A0A5E4GF29</accession>
<dbReference type="FunFam" id="3.40.50.300:FF:001091">
    <property type="entry name" value="Probable disease resistance protein At1g61300"/>
    <property type="match status" value="1"/>
</dbReference>
<dbReference type="InterPro" id="IPR002182">
    <property type="entry name" value="NB-ARC"/>
</dbReference>
<dbReference type="SMART" id="SM00369">
    <property type="entry name" value="LRR_TYP"/>
    <property type="match status" value="3"/>
</dbReference>
<dbReference type="Pfam" id="PF00931">
    <property type="entry name" value="NB-ARC"/>
    <property type="match status" value="1"/>
</dbReference>
<dbReference type="Pfam" id="PF23598">
    <property type="entry name" value="LRR_14"/>
    <property type="match status" value="1"/>
</dbReference>
<dbReference type="SUPFAM" id="SSF52540">
    <property type="entry name" value="P-loop containing nucleoside triphosphate hydrolases"/>
    <property type="match status" value="1"/>
</dbReference>
<keyword evidence="4" id="KW-0547">Nucleotide-binding</keyword>
<comment type="similarity">
    <text evidence="1">Belongs to the disease resistance NB-LRR family.</text>
</comment>
<protein>
    <submittedName>
        <fullName evidence="10">PREDICTED: probable disease resistance</fullName>
    </submittedName>
</protein>
<dbReference type="InterPro" id="IPR036388">
    <property type="entry name" value="WH-like_DNA-bd_sf"/>
</dbReference>
<dbReference type="InterPro" id="IPR050905">
    <property type="entry name" value="Plant_NBS-LRR"/>
</dbReference>
<dbReference type="Proteomes" id="UP000327085">
    <property type="component" value="Chromosome 3"/>
</dbReference>
<dbReference type="PRINTS" id="PR00364">
    <property type="entry name" value="DISEASERSIST"/>
</dbReference>
<dbReference type="InterPro" id="IPR042197">
    <property type="entry name" value="Apaf_helical"/>
</dbReference>
<evidence type="ECO:0000256" key="4">
    <source>
        <dbReference type="ARBA" id="ARBA00022741"/>
    </source>
</evidence>
<feature type="domain" description="Disease resistance protein winged helix" evidence="8">
    <location>
        <begin position="399"/>
        <end position="464"/>
    </location>
</feature>
<name>A0A5E4GF29_PRUDU</name>
<dbReference type="InterPro" id="IPR055414">
    <property type="entry name" value="LRR_R13L4/SHOC2-like"/>
</dbReference>
<keyword evidence="3" id="KW-0677">Repeat</keyword>
<dbReference type="AlphaFoldDB" id="A0A5E4GF29"/>
<dbReference type="GO" id="GO:0043531">
    <property type="term" value="F:ADP binding"/>
    <property type="evidence" value="ECO:0007669"/>
    <property type="project" value="InterPro"/>
</dbReference>
<dbReference type="Gene3D" id="3.80.10.10">
    <property type="entry name" value="Ribonuclease Inhibitor"/>
    <property type="match status" value="2"/>
</dbReference>
<dbReference type="GO" id="GO:0005524">
    <property type="term" value="F:ATP binding"/>
    <property type="evidence" value="ECO:0007669"/>
    <property type="project" value="UniProtKB-KW"/>
</dbReference>
<dbReference type="InParanoid" id="A0A5E4GF29"/>
<dbReference type="Gene3D" id="1.10.10.10">
    <property type="entry name" value="Winged helix-like DNA-binding domain superfamily/Winged helix DNA-binding domain"/>
    <property type="match status" value="1"/>
</dbReference>
<keyword evidence="2" id="KW-0433">Leucine-rich repeat</keyword>
<reference evidence="11" key="1">
    <citation type="journal article" date="2020" name="Plant J.">
        <title>Transposons played a major role in the diversification between the closely related almond and peach genomes: results from the almond genome sequence.</title>
        <authorList>
            <person name="Alioto T."/>
            <person name="Alexiou K.G."/>
            <person name="Bardil A."/>
            <person name="Barteri F."/>
            <person name="Castanera R."/>
            <person name="Cruz F."/>
            <person name="Dhingra A."/>
            <person name="Duval H."/>
            <person name="Fernandez I Marti A."/>
            <person name="Frias L."/>
            <person name="Galan B."/>
            <person name="Garcia J.L."/>
            <person name="Howad W."/>
            <person name="Gomez-Garrido J."/>
            <person name="Gut M."/>
            <person name="Julca I."/>
            <person name="Morata J."/>
            <person name="Puigdomenech P."/>
            <person name="Ribeca P."/>
            <person name="Rubio Cabetas M.J."/>
            <person name="Vlasova A."/>
            <person name="Wirthensohn M."/>
            <person name="Garcia-Mas J."/>
            <person name="Gabaldon T."/>
            <person name="Casacuberta J.M."/>
            <person name="Arus P."/>
        </authorList>
    </citation>
    <scope>NUCLEOTIDE SEQUENCE [LARGE SCALE GENOMIC DNA]</scope>
    <source>
        <strain evidence="11">cv. Texas</strain>
    </source>
</reference>
<evidence type="ECO:0000256" key="5">
    <source>
        <dbReference type="ARBA" id="ARBA00022821"/>
    </source>
</evidence>
<sequence>MGNCCSVTLQVQCDALINRCIDCTFGRATYVCFMEENLNSLGTALEDLQALKNDVKTRVYLAEAQQLKPLDQVQRWVSRVEEIQVEVNELVKDRDKHLEKLCIGGCCSKSCKFSYQFGRKVAEKLKQINDLKRRTFDKVAGEAAPASEKRQTTEKTVGMESMIDVVWRQLEEPKVGIVGLYGMGGVGKTTLLDQIHNKNFKLDKIQNEIGRKIGWFNEKWKNEEGQQKADEIFRALSRKKFVLLLDDVWERVDLKKVGVPIPDETNWSKLIFTTRDEEVCSQMGAHKKNRVKCLASDEAWNLFKKNVNVAEDILSLDPEIPDLAKIVAKKCAGLPLALIVVGLAMSCKKTRREWKDAIDVLRKSASKFQGMEEVFPRLKLSYDNLSSNEVKSCFLYCALFPEDFSIHKDELIYKWMAEEILKEYADVDGALNKGYSIIGKLVRSCLLEDTRGHVKMRDVIRDMALWLACELEETKDNFMVQAGSLLTEVPNVKKWEGVKRMSLMANDIENLEIIPSCPSLLTLLLSNNRLKMISEGFFNSMCNLQVLDLSKNKDITQLPSGISDLVSLQYLDLSKTSIQNFPVEFKALVKLIYLNLEHSSELEVIPHNVIASFSKLRVLRLYKCGTCKFSILVGDNEHLGSELQSLKHFDMLTLTIQSVSVFEKNFTSNKLLSCTQFLCLDGLSFLYISSLTYMKRPHFLTISSCEIVDYKVSRQSSFEHLQEVDIHDCPNLRDLTRLICAPNLKKLSVRSCSNMREVIQLERRDEVAQLEEMNHFAKLDELILKSLPQLQRIPCLLHI</sequence>
<dbReference type="FunFam" id="1.10.10.10:FF:000322">
    <property type="entry name" value="Probable disease resistance protein At1g63360"/>
    <property type="match status" value="1"/>
</dbReference>
<dbReference type="Gene3D" id="1.10.8.430">
    <property type="entry name" value="Helical domain of apoptotic protease-activating factors"/>
    <property type="match status" value="1"/>
</dbReference>
<evidence type="ECO:0000259" key="7">
    <source>
        <dbReference type="Pfam" id="PF00931"/>
    </source>
</evidence>
<dbReference type="InterPro" id="IPR003591">
    <property type="entry name" value="Leu-rich_rpt_typical-subtyp"/>
</dbReference>
<dbReference type="Pfam" id="PF23559">
    <property type="entry name" value="WHD_DRP"/>
    <property type="match status" value="1"/>
</dbReference>
<keyword evidence="5" id="KW-0611">Plant defense</keyword>
<evidence type="ECO:0000259" key="8">
    <source>
        <dbReference type="Pfam" id="PF23559"/>
    </source>
</evidence>
<dbReference type="OMA" id="HWICERF"/>
<dbReference type="Gene3D" id="3.40.50.300">
    <property type="entry name" value="P-loop containing nucleotide triphosphate hydrolases"/>
    <property type="match status" value="1"/>
</dbReference>
<keyword evidence="6" id="KW-0067">ATP-binding</keyword>
<evidence type="ECO:0000313" key="10">
    <source>
        <dbReference type="EMBL" id="VVA38435.1"/>
    </source>
</evidence>
<evidence type="ECO:0000313" key="11">
    <source>
        <dbReference type="Proteomes" id="UP000327085"/>
    </source>
</evidence>
<evidence type="ECO:0000256" key="2">
    <source>
        <dbReference type="ARBA" id="ARBA00022614"/>
    </source>
</evidence>
<proteinExistence type="inferred from homology"/>
<dbReference type="PANTHER" id="PTHR33463">
    <property type="entry name" value="NB-ARC DOMAIN-CONTAINING PROTEIN-RELATED"/>
    <property type="match status" value="1"/>
</dbReference>
<dbReference type="EMBL" id="CABIKO010000642">
    <property type="protein sequence ID" value="VVA38435.1"/>
    <property type="molecule type" value="Genomic_DNA"/>
</dbReference>
<dbReference type="Gramene" id="VVA38435">
    <property type="protein sequence ID" value="VVA38435"/>
    <property type="gene ID" value="Prudul26B015132"/>
</dbReference>
<dbReference type="InterPro" id="IPR032675">
    <property type="entry name" value="LRR_dom_sf"/>
</dbReference>
<dbReference type="SUPFAM" id="SSF52058">
    <property type="entry name" value="L domain-like"/>
    <property type="match status" value="1"/>
</dbReference>
<dbReference type="PANTHER" id="PTHR33463:SF220">
    <property type="entry name" value="NB-ARC DOMAIN-CONTAINING PROTEIN"/>
    <property type="match status" value="1"/>
</dbReference>